<dbReference type="GeneID" id="85305438"/>
<keyword evidence="1" id="KW-0175">Coiled coil</keyword>
<dbReference type="Proteomes" id="UP001244011">
    <property type="component" value="Unassembled WGS sequence"/>
</dbReference>
<dbReference type="EMBL" id="MU838998">
    <property type="protein sequence ID" value="KAK1771702.1"/>
    <property type="molecule type" value="Genomic_DNA"/>
</dbReference>
<dbReference type="RefSeq" id="XP_060287915.1">
    <property type="nucleotide sequence ID" value="XM_060422251.1"/>
</dbReference>
<sequence length="523" mass="58571">MAELPITHQVEHDFDEEGEQRGYIKATDYSLPYTSQWSRMHHDECGLLRQLNCNFISTPEVPPTLLSLKQHAQALCILLLKLVPTLEPSVVDAANYGDQLALRAAQNDAFDWLNDLQTPYANDDPDHKKPLNSLINEVKGRSDVFGTEYHCPLTETKPRGLGEPVKQFANHHNLIMHTNACLERLDHEFSSEGGLMGLLPTDHDSEKNDREDARNTLLGQWLGFTQHLVGRMHELEIAYGNALDALAGEAVVPLQHLSTLGPDGRSGREIAYPQDRWLLVNAGDDVFEHIHSILDRQEALVEEKEKIWKAKGVSGERQWQEERGGKTYARGIIPVNLTTRYYRLAGQGRNTLFVLPAWDHHPAVQQTKTLESNPTVVSALQPKFPVRVTELEKRYNRRIEEAAELESQNIRLGSTVNTAHAQIRSLEADLERERAANRALESAVGSDGRALAAQVTELRLELEATKDDLANEQMGKEARLGDVRALQHSITQYIADLADCDKEIAGLKAKLADLIGTDKGDKE</sequence>
<accession>A0AAJ0FL20</accession>
<comment type="caution">
    <text evidence="2">The sequence shown here is derived from an EMBL/GenBank/DDBJ whole genome shotgun (WGS) entry which is preliminary data.</text>
</comment>
<keyword evidence="3" id="KW-1185">Reference proteome</keyword>
<evidence type="ECO:0000313" key="3">
    <source>
        <dbReference type="Proteomes" id="UP001244011"/>
    </source>
</evidence>
<organism evidence="2 3">
    <name type="scientific">Phialemonium atrogriseum</name>
    <dbReference type="NCBI Taxonomy" id="1093897"/>
    <lineage>
        <taxon>Eukaryota</taxon>
        <taxon>Fungi</taxon>
        <taxon>Dikarya</taxon>
        <taxon>Ascomycota</taxon>
        <taxon>Pezizomycotina</taxon>
        <taxon>Sordariomycetes</taxon>
        <taxon>Sordariomycetidae</taxon>
        <taxon>Cephalothecales</taxon>
        <taxon>Cephalothecaceae</taxon>
        <taxon>Phialemonium</taxon>
    </lineage>
</organism>
<evidence type="ECO:0000313" key="2">
    <source>
        <dbReference type="EMBL" id="KAK1771702.1"/>
    </source>
</evidence>
<feature type="coiled-coil region" evidence="1">
    <location>
        <begin position="388"/>
        <end position="472"/>
    </location>
</feature>
<proteinExistence type="predicted"/>
<protein>
    <submittedName>
        <fullName evidence="2">Uncharacterized protein</fullName>
    </submittedName>
</protein>
<name>A0AAJ0FL20_9PEZI</name>
<evidence type="ECO:0000256" key="1">
    <source>
        <dbReference type="SAM" id="Coils"/>
    </source>
</evidence>
<gene>
    <name evidence="2" type="ORF">QBC33DRAFT_163627</name>
</gene>
<dbReference type="AlphaFoldDB" id="A0AAJ0FL20"/>
<reference evidence="2" key="1">
    <citation type="submission" date="2023-06" db="EMBL/GenBank/DDBJ databases">
        <title>Genome-scale phylogeny and comparative genomics of the fungal order Sordariales.</title>
        <authorList>
            <consortium name="Lawrence Berkeley National Laboratory"/>
            <person name="Hensen N."/>
            <person name="Bonometti L."/>
            <person name="Westerberg I."/>
            <person name="Brannstrom I.O."/>
            <person name="Guillou S."/>
            <person name="Cros-Aarteil S."/>
            <person name="Calhoun S."/>
            <person name="Haridas S."/>
            <person name="Kuo A."/>
            <person name="Mondo S."/>
            <person name="Pangilinan J."/>
            <person name="Riley R."/>
            <person name="Labutti K."/>
            <person name="Andreopoulos B."/>
            <person name="Lipzen A."/>
            <person name="Chen C."/>
            <person name="Yanf M."/>
            <person name="Daum C."/>
            <person name="Ng V."/>
            <person name="Clum A."/>
            <person name="Steindorff A."/>
            <person name="Ohm R."/>
            <person name="Martin F."/>
            <person name="Silar P."/>
            <person name="Natvig D."/>
            <person name="Lalanne C."/>
            <person name="Gautier V."/>
            <person name="Ament-Velasquez S.L."/>
            <person name="Kruys A."/>
            <person name="Hutchinson M.I."/>
            <person name="Powell A.J."/>
            <person name="Barry K."/>
            <person name="Miller A.N."/>
            <person name="Grigoriev I.V."/>
            <person name="Debuchy R."/>
            <person name="Gladieux P."/>
            <person name="Thoren M.H."/>
            <person name="Johannesson H."/>
        </authorList>
    </citation>
    <scope>NUCLEOTIDE SEQUENCE</scope>
    <source>
        <strain evidence="2">8032-3</strain>
    </source>
</reference>